<name>A0A0F9EQN5_9ZZZZ</name>
<dbReference type="EMBL" id="LAZR01026485">
    <property type="protein sequence ID" value="KKL68576.1"/>
    <property type="molecule type" value="Genomic_DNA"/>
</dbReference>
<sequence length="22" mass="2816">MNLQEQVIWSIKEERARQDKKW</sequence>
<accession>A0A0F9EQN5</accession>
<proteinExistence type="predicted"/>
<organism evidence="1">
    <name type="scientific">marine sediment metagenome</name>
    <dbReference type="NCBI Taxonomy" id="412755"/>
    <lineage>
        <taxon>unclassified sequences</taxon>
        <taxon>metagenomes</taxon>
        <taxon>ecological metagenomes</taxon>
    </lineage>
</organism>
<dbReference type="AlphaFoldDB" id="A0A0F9EQN5"/>
<gene>
    <name evidence="1" type="ORF">LCGC14_2123550</name>
</gene>
<feature type="non-terminal residue" evidence="1">
    <location>
        <position position="22"/>
    </location>
</feature>
<reference evidence="1" key="1">
    <citation type="journal article" date="2015" name="Nature">
        <title>Complex archaea that bridge the gap between prokaryotes and eukaryotes.</title>
        <authorList>
            <person name="Spang A."/>
            <person name="Saw J.H."/>
            <person name="Jorgensen S.L."/>
            <person name="Zaremba-Niedzwiedzka K."/>
            <person name="Martijn J."/>
            <person name="Lind A.E."/>
            <person name="van Eijk R."/>
            <person name="Schleper C."/>
            <person name="Guy L."/>
            <person name="Ettema T.J."/>
        </authorList>
    </citation>
    <scope>NUCLEOTIDE SEQUENCE</scope>
</reference>
<protein>
    <submittedName>
        <fullName evidence="1">Uncharacterized protein</fullName>
    </submittedName>
</protein>
<comment type="caution">
    <text evidence="1">The sequence shown here is derived from an EMBL/GenBank/DDBJ whole genome shotgun (WGS) entry which is preliminary data.</text>
</comment>
<evidence type="ECO:0000313" key="1">
    <source>
        <dbReference type="EMBL" id="KKL68576.1"/>
    </source>
</evidence>